<keyword evidence="3 7" id="KW-0812">Transmembrane</keyword>
<evidence type="ECO:0000256" key="1">
    <source>
        <dbReference type="ARBA" id="ARBA00004141"/>
    </source>
</evidence>
<evidence type="ECO:0000256" key="6">
    <source>
        <dbReference type="ARBA" id="ARBA00023136"/>
    </source>
</evidence>
<gene>
    <name evidence="9" type="ORF">KGMB01110_13100</name>
</gene>
<feature type="transmembrane region" description="Helical" evidence="7">
    <location>
        <begin position="137"/>
        <end position="155"/>
    </location>
</feature>
<dbReference type="EMBL" id="BHGK01000001">
    <property type="protein sequence ID" value="GCA66874.1"/>
    <property type="molecule type" value="Genomic_DNA"/>
</dbReference>
<evidence type="ECO:0000256" key="2">
    <source>
        <dbReference type="ARBA" id="ARBA00009045"/>
    </source>
</evidence>
<comment type="caution">
    <text evidence="9">The sequence shown here is derived from an EMBL/GenBank/DDBJ whole genome shotgun (WGS) entry which is preliminary data.</text>
</comment>
<protein>
    <recommendedName>
        <fullName evidence="8">Peptidase S54 rhomboid domain-containing protein</fullName>
    </recommendedName>
</protein>
<evidence type="ECO:0000256" key="4">
    <source>
        <dbReference type="ARBA" id="ARBA00022801"/>
    </source>
</evidence>
<evidence type="ECO:0000256" key="3">
    <source>
        <dbReference type="ARBA" id="ARBA00022692"/>
    </source>
</evidence>
<dbReference type="Gene3D" id="1.20.1540.10">
    <property type="entry name" value="Rhomboid-like"/>
    <property type="match status" value="1"/>
</dbReference>
<keyword evidence="10" id="KW-1185">Reference proteome</keyword>
<evidence type="ECO:0000259" key="8">
    <source>
        <dbReference type="Pfam" id="PF01694"/>
    </source>
</evidence>
<keyword evidence="6 7" id="KW-0472">Membrane</keyword>
<keyword evidence="4" id="KW-0378">Hydrolase</keyword>
<dbReference type="InterPro" id="IPR050925">
    <property type="entry name" value="Rhomboid_protease_S54"/>
</dbReference>
<dbReference type="AlphaFoldDB" id="A0A391NZ65"/>
<accession>A0A391NZ65</accession>
<feature type="transmembrane region" description="Helical" evidence="7">
    <location>
        <begin position="81"/>
        <end position="102"/>
    </location>
</feature>
<evidence type="ECO:0000313" key="10">
    <source>
        <dbReference type="Proteomes" id="UP000265643"/>
    </source>
</evidence>
<dbReference type="PANTHER" id="PTHR43731:SF14">
    <property type="entry name" value="PRESENILIN-ASSOCIATED RHOMBOID-LIKE PROTEIN, MITOCHONDRIAL"/>
    <property type="match status" value="1"/>
</dbReference>
<feature type="transmembrane region" description="Helical" evidence="7">
    <location>
        <begin position="114"/>
        <end position="131"/>
    </location>
</feature>
<sequence length="169" mass="18504">MYDHGAVFAPAVIENGEYYRLFTSMFLHFDFSHLMNNMIMLGALGTTVEPELGSIKTLILYLLSGLGGNLLSLGADWTSGALVVSAGASGAIFGLMGALVWLVIRNRGGYGRIYGRRVYLMVGLSLYYGFTSTGVDNYAHVGGLICGFLLAICLYRKRGKEKIIREEKR</sequence>
<comment type="similarity">
    <text evidence="2">Belongs to the peptidase S54 family.</text>
</comment>
<comment type="subcellular location">
    <subcellularLocation>
        <location evidence="1">Membrane</location>
        <topology evidence="1">Multi-pass membrane protein</topology>
    </subcellularLocation>
</comment>
<dbReference type="InterPro" id="IPR035952">
    <property type="entry name" value="Rhomboid-like_sf"/>
</dbReference>
<dbReference type="SUPFAM" id="SSF144091">
    <property type="entry name" value="Rhomboid-like"/>
    <property type="match status" value="1"/>
</dbReference>
<proteinExistence type="inferred from homology"/>
<keyword evidence="5 7" id="KW-1133">Transmembrane helix</keyword>
<dbReference type="InterPro" id="IPR022764">
    <property type="entry name" value="Peptidase_S54_rhomboid_dom"/>
</dbReference>
<dbReference type="GO" id="GO:0004252">
    <property type="term" value="F:serine-type endopeptidase activity"/>
    <property type="evidence" value="ECO:0007669"/>
    <property type="project" value="InterPro"/>
</dbReference>
<dbReference type="Proteomes" id="UP000265643">
    <property type="component" value="Unassembled WGS sequence"/>
</dbReference>
<evidence type="ECO:0000256" key="5">
    <source>
        <dbReference type="ARBA" id="ARBA00022989"/>
    </source>
</evidence>
<name>A0A391NZ65_9FIRM</name>
<evidence type="ECO:0000256" key="7">
    <source>
        <dbReference type="SAM" id="Phobius"/>
    </source>
</evidence>
<dbReference type="GO" id="GO:0016020">
    <property type="term" value="C:membrane"/>
    <property type="evidence" value="ECO:0007669"/>
    <property type="project" value="UniProtKB-SubCell"/>
</dbReference>
<reference evidence="10" key="1">
    <citation type="submission" date="2018-09" db="EMBL/GenBank/DDBJ databases">
        <title>Draft Genome Sequence of Mediterraneibacter sp. KCTC 15684.</title>
        <authorList>
            <person name="Kim J.S."/>
            <person name="Han K.I."/>
            <person name="Suh M.K."/>
            <person name="Lee K.C."/>
            <person name="Eom M.K."/>
            <person name="Lee J.H."/>
            <person name="Park S.H."/>
            <person name="Kang S.W."/>
            <person name="Park J.E."/>
            <person name="Oh B.S."/>
            <person name="Yu S.Y."/>
            <person name="Choi S.H."/>
            <person name="Lee D.H."/>
            <person name="Yoon H."/>
            <person name="Kim B."/>
            <person name="Yang S.J."/>
            <person name="Lee J.S."/>
        </authorList>
    </citation>
    <scope>NUCLEOTIDE SEQUENCE [LARGE SCALE GENOMIC DNA]</scope>
    <source>
        <strain evidence="10">KCTC 15684</strain>
    </source>
</reference>
<organism evidence="9 10">
    <name type="scientific">Mediterraneibacter butyricigenes</name>
    <dbReference type="NCBI Taxonomy" id="2316025"/>
    <lineage>
        <taxon>Bacteria</taxon>
        <taxon>Bacillati</taxon>
        <taxon>Bacillota</taxon>
        <taxon>Clostridia</taxon>
        <taxon>Lachnospirales</taxon>
        <taxon>Lachnospiraceae</taxon>
        <taxon>Mediterraneibacter</taxon>
    </lineage>
</organism>
<dbReference type="PANTHER" id="PTHR43731">
    <property type="entry name" value="RHOMBOID PROTEASE"/>
    <property type="match status" value="1"/>
</dbReference>
<dbReference type="Pfam" id="PF01694">
    <property type="entry name" value="Rhomboid"/>
    <property type="match status" value="1"/>
</dbReference>
<feature type="domain" description="Peptidase S54 rhomboid" evidence="8">
    <location>
        <begin position="16"/>
        <end position="156"/>
    </location>
</feature>
<evidence type="ECO:0000313" key="9">
    <source>
        <dbReference type="EMBL" id="GCA66874.1"/>
    </source>
</evidence>